<dbReference type="Pfam" id="PF03948">
    <property type="entry name" value="Ribosomal_L9_C"/>
    <property type="match status" value="1"/>
</dbReference>
<accession>A0A6J6QM69</accession>
<dbReference type="EMBL" id="CAFBPQ010000065">
    <property type="protein sequence ID" value="CAB5031767.1"/>
    <property type="molecule type" value="Genomic_DNA"/>
</dbReference>
<dbReference type="GO" id="GO:0019843">
    <property type="term" value="F:rRNA binding"/>
    <property type="evidence" value="ECO:0007669"/>
    <property type="project" value="UniProtKB-KW"/>
</dbReference>
<dbReference type="InterPro" id="IPR036935">
    <property type="entry name" value="Ribosomal_bL9_N_sf"/>
</dbReference>
<evidence type="ECO:0000313" key="9">
    <source>
        <dbReference type="EMBL" id="CAB4907710.1"/>
    </source>
</evidence>
<reference evidence="8" key="1">
    <citation type="submission" date="2020-05" db="EMBL/GenBank/DDBJ databases">
        <authorList>
            <person name="Chiriac C."/>
            <person name="Salcher M."/>
            <person name="Ghai R."/>
            <person name="Kavagutti S V."/>
        </authorList>
    </citation>
    <scope>NUCLEOTIDE SEQUENCE</scope>
</reference>
<dbReference type="GO" id="GO:0003735">
    <property type="term" value="F:structural constituent of ribosome"/>
    <property type="evidence" value="ECO:0007669"/>
    <property type="project" value="InterPro"/>
</dbReference>
<dbReference type="InterPro" id="IPR000244">
    <property type="entry name" value="Ribosomal_bL9"/>
</dbReference>
<gene>
    <name evidence="8" type="ORF">UFOPK2683_00105</name>
    <name evidence="9" type="ORF">UFOPK3605_00883</name>
    <name evidence="10" type="ORF">UFOPK3897_01104</name>
    <name evidence="11" type="ORF">UFOPK4121_01452</name>
</gene>
<dbReference type="InterPro" id="IPR020069">
    <property type="entry name" value="Ribosomal_bL9_C"/>
</dbReference>
<evidence type="ECO:0000256" key="5">
    <source>
        <dbReference type="ARBA" id="ARBA00023274"/>
    </source>
</evidence>
<protein>
    <recommendedName>
        <fullName evidence="6">50S ribosomal protein L9</fullName>
    </recommendedName>
</protein>
<comment type="similarity">
    <text evidence="1">Belongs to the bacterial ribosomal protein bL9 family.</text>
</comment>
<sequence>MKIVLREDVEHVGNKGDIVTVADGYARNYLVPRGLAMKATRGVTVQAEAMRRNRSERNDRDMAAATELAAELGAMKIEIAARASEGGALFGSVTAAEIASAVTAMIDGEIERRQVELASPIKVLGPAEVGLRLHPEVLTPITIEVVAG</sequence>
<keyword evidence="2" id="KW-0699">rRNA-binding</keyword>
<dbReference type="EMBL" id="CAFBOF010000025">
    <property type="protein sequence ID" value="CAB4980859.1"/>
    <property type="molecule type" value="Genomic_DNA"/>
</dbReference>
<keyword evidence="5" id="KW-0687">Ribonucleoprotein</keyword>
<dbReference type="Gene3D" id="3.40.5.10">
    <property type="entry name" value="Ribosomal protein L9, N-terminal domain"/>
    <property type="match status" value="1"/>
</dbReference>
<evidence type="ECO:0000256" key="2">
    <source>
        <dbReference type="ARBA" id="ARBA00022730"/>
    </source>
</evidence>
<feature type="domain" description="Ribosomal protein L9" evidence="7">
    <location>
        <begin position="13"/>
        <end position="40"/>
    </location>
</feature>
<dbReference type="SUPFAM" id="SSF55658">
    <property type="entry name" value="L9 N-domain-like"/>
    <property type="match status" value="1"/>
</dbReference>
<evidence type="ECO:0000313" key="10">
    <source>
        <dbReference type="EMBL" id="CAB4980859.1"/>
    </source>
</evidence>
<dbReference type="SUPFAM" id="SSF55653">
    <property type="entry name" value="Ribosomal protein L9 C-domain"/>
    <property type="match status" value="1"/>
</dbReference>
<dbReference type="GO" id="GO:0005840">
    <property type="term" value="C:ribosome"/>
    <property type="evidence" value="ECO:0007669"/>
    <property type="project" value="UniProtKB-KW"/>
</dbReference>
<dbReference type="InterPro" id="IPR020070">
    <property type="entry name" value="Ribosomal_bL9_N"/>
</dbReference>
<evidence type="ECO:0000256" key="4">
    <source>
        <dbReference type="ARBA" id="ARBA00022980"/>
    </source>
</evidence>
<dbReference type="GO" id="GO:0006412">
    <property type="term" value="P:translation"/>
    <property type="evidence" value="ECO:0007669"/>
    <property type="project" value="InterPro"/>
</dbReference>
<dbReference type="InterPro" id="IPR020594">
    <property type="entry name" value="Ribosomal_bL9_bac/chp"/>
</dbReference>
<dbReference type="InterPro" id="IPR009027">
    <property type="entry name" value="Ribosomal_bL9/RNase_H1_N"/>
</dbReference>
<dbReference type="PANTHER" id="PTHR21368">
    <property type="entry name" value="50S RIBOSOMAL PROTEIN L9"/>
    <property type="match status" value="1"/>
</dbReference>
<proteinExistence type="inferred from homology"/>
<dbReference type="PROSITE" id="PS00651">
    <property type="entry name" value="RIBOSOMAL_L9"/>
    <property type="match status" value="1"/>
</dbReference>
<dbReference type="Pfam" id="PF01281">
    <property type="entry name" value="Ribosomal_L9_N"/>
    <property type="match status" value="1"/>
</dbReference>
<keyword evidence="3" id="KW-0694">RNA-binding</keyword>
<dbReference type="Gene3D" id="3.10.430.100">
    <property type="entry name" value="Ribosomal protein L9, C-terminal domain"/>
    <property type="match status" value="1"/>
</dbReference>
<dbReference type="EMBL" id="CAFBMM010000039">
    <property type="protein sequence ID" value="CAB4907710.1"/>
    <property type="molecule type" value="Genomic_DNA"/>
</dbReference>
<evidence type="ECO:0000313" key="11">
    <source>
        <dbReference type="EMBL" id="CAB5031767.1"/>
    </source>
</evidence>
<evidence type="ECO:0000256" key="1">
    <source>
        <dbReference type="ARBA" id="ARBA00010605"/>
    </source>
</evidence>
<keyword evidence="4" id="KW-0689">Ribosomal protein</keyword>
<evidence type="ECO:0000256" key="6">
    <source>
        <dbReference type="ARBA" id="ARBA00035456"/>
    </source>
</evidence>
<dbReference type="EMBL" id="CAEZYK010000003">
    <property type="protein sequence ID" value="CAB4712960.1"/>
    <property type="molecule type" value="Genomic_DNA"/>
</dbReference>
<dbReference type="HAMAP" id="MF_00503">
    <property type="entry name" value="Ribosomal_bL9"/>
    <property type="match status" value="1"/>
</dbReference>
<evidence type="ECO:0000313" key="8">
    <source>
        <dbReference type="EMBL" id="CAB4712960.1"/>
    </source>
</evidence>
<dbReference type="InterPro" id="IPR036791">
    <property type="entry name" value="Ribosomal_bL9_C_sf"/>
</dbReference>
<name>A0A6J6QM69_9ZZZZ</name>
<dbReference type="NCBIfam" id="TIGR00158">
    <property type="entry name" value="L9"/>
    <property type="match status" value="1"/>
</dbReference>
<evidence type="ECO:0000256" key="3">
    <source>
        <dbReference type="ARBA" id="ARBA00022884"/>
    </source>
</evidence>
<dbReference type="FunFam" id="3.40.5.10:FF:000003">
    <property type="entry name" value="50S ribosomal protein L9"/>
    <property type="match status" value="1"/>
</dbReference>
<dbReference type="GO" id="GO:1990904">
    <property type="term" value="C:ribonucleoprotein complex"/>
    <property type="evidence" value="ECO:0007669"/>
    <property type="project" value="UniProtKB-KW"/>
</dbReference>
<evidence type="ECO:0000259" key="7">
    <source>
        <dbReference type="PROSITE" id="PS00651"/>
    </source>
</evidence>
<organism evidence="8">
    <name type="scientific">freshwater metagenome</name>
    <dbReference type="NCBI Taxonomy" id="449393"/>
    <lineage>
        <taxon>unclassified sequences</taxon>
        <taxon>metagenomes</taxon>
        <taxon>ecological metagenomes</taxon>
    </lineage>
</organism>
<dbReference type="AlphaFoldDB" id="A0A6J6QM69"/>